<sequence length="68" mass="8427">MYTSKIIRHRHKFHHYLNDDLKEVKEETHFKIVFSDPAEFDLFREWIKQHEGRVQLQQRRKPPGGYFS</sequence>
<dbReference type="RefSeq" id="WP_311949049.1">
    <property type="nucleotide sequence ID" value="NZ_JAVLVU010000001.1"/>
</dbReference>
<evidence type="ECO:0000313" key="1">
    <source>
        <dbReference type="EMBL" id="MDT3402506.1"/>
    </source>
</evidence>
<organism evidence="1 2">
    <name type="scientific">Mucilaginibacter terrae</name>
    <dbReference type="NCBI Taxonomy" id="1955052"/>
    <lineage>
        <taxon>Bacteria</taxon>
        <taxon>Pseudomonadati</taxon>
        <taxon>Bacteroidota</taxon>
        <taxon>Sphingobacteriia</taxon>
        <taxon>Sphingobacteriales</taxon>
        <taxon>Sphingobacteriaceae</taxon>
        <taxon>Mucilaginibacter</taxon>
    </lineage>
</organism>
<accession>A0ABU3GSE5</accession>
<protein>
    <submittedName>
        <fullName evidence="1">Uncharacterized protein</fullName>
    </submittedName>
</protein>
<dbReference type="EMBL" id="JAVLVU010000001">
    <property type="protein sequence ID" value="MDT3402506.1"/>
    <property type="molecule type" value="Genomic_DNA"/>
</dbReference>
<reference evidence="2" key="1">
    <citation type="submission" date="2023-07" db="EMBL/GenBank/DDBJ databases">
        <title>Functional and genomic diversity of the sorghum phyllosphere microbiome.</title>
        <authorList>
            <person name="Shade A."/>
        </authorList>
    </citation>
    <scope>NUCLEOTIDE SEQUENCE [LARGE SCALE GENOMIC DNA]</scope>
    <source>
        <strain evidence="2">SORGH_AS_0422</strain>
    </source>
</reference>
<dbReference type="Proteomes" id="UP001258315">
    <property type="component" value="Unassembled WGS sequence"/>
</dbReference>
<name>A0ABU3GSE5_9SPHI</name>
<evidence type="ECO:0000313" key="2">
    <source>
        <dbReference type="Proteomes" id="UP001258315"/>
    </source>
</evidence>
<comment type="caution">
    <text evidence="1">The sequence shown here is derived from an EMBL/GenBank/DDBJ whole genome shotgun (WGS) entry which is preliminary data.</text>
</comment>
<gene>
    <name evidence="1" type="ORF">QE417_001578</name>
</gene>
<proteinExistence type="predicted"/>
<keyword evidence="2" id="KW-1185">Reference proteome</keyword>